<reference evidence="1 2" key="1">
    <citation type="journal article" date="2014" name="PLoS Genet.">
        <title>Phylogenetically driven sequencing of extremely halophilic archaea reveals strategies for static and dynamic osmo-response.</title>
        <authorList>
            <person name="Becker E.A."/>
            <person name="Seitzer P.M."/>
            <person name="Tritt A."/>
            <person name="Larsen D."/>
            <person name="Krusor M."/>
            <person name="Yao A.I."/>
            <person name="Wu D."/>
            <person name="Madern D."/>
            <person name="Eisen J.A."/>
            <person name="Darling A.E."/>
            <person name="Facciotti M.T."/>
        </authorList>
    </citation>
    <scope>NUCLEOTIDE SEQUENCE [LARGE SCALE GENOMIC DNA]</scope>
    <source>
        <strain evidence="1 2">DSM 19288</strain>
    </source>
</reference>
<comment type="caution">
    <text evidence="1">The sequence shown here is derived from an EMBL/GenBank/DDBJ whole genome shotgun (WGS) entry which is preliminary data.</text>
</comment>
<gene>
    <name evidence="1" type="ORF">C463_00470</name>
</gene>
<keyword evidence="2" id="KW-1185">Reference proteome</keyword>
<protein>
    <submittedName>
        <fullName evidence="1">Uncharacterized protein</fullName>
    </submittedName>
</protein>
<evidence type="ECO:0000313" key="1">
    <source>
        <dbReference type="EMBL" id="ELZ48493.1"/>
    </source>
</evidence>
<dbReference type="AlphaFoldDB" id="M0EN52"/>
<organism evidence="1 2">
    <name type="scientific">Halorubrum californiense DSM 19288</name>
    <dbReference type="NCBI Taxonomy" id="1227465"/>
    <lineage>
        <taxon>Archaea</taxon>
        <taxon>Methanobacteriati</taxon>
        <taxon>Methanobacteriota</taxon>
        <taxon>Stenosarchaea group</taxon>
        <taxon>Halobacteria</taxon>
        <taxon>Halobacteriales</taxon>
        <taxon>Haloferacaceae</taxon>
        <taxon>Halorubrum</taxon>
    </lineage>
</organism>
<dbReference type="Proteomes" id="UP000011586">
    <property type="component" value="Unassembled WGS sequence"/>
</dbReference>
<name>M0EN52_9EURY</name>
<dbReference type="EMBL" id="AOJK01000008">
    <property type="protein sequence ID" value="ELZ48493.1"/>
    <property type="molecule type" value="Genomic_DNA"/>
</dbReference>
<sequence>MEGFLTKRDWEEWPVVDLVEINSDNAGTFIEAYWHRSEDPIFDMSAYGHDDFQRVWVRRFNHPTEEPTMWKNQLAKEFEEQDEK</sequence>
<proteinExistence type="predicted"/>
<accession>M0EN52</accession>
<evidence type="ECO:0000313" key="2">
    <source>
        <dbReference type="Proteomes" id="UP000011586"/>
    </source>
</evidence>